<keyword evidence="2" id="KW-0812">Transmembrane</keyword>
<dbReference type="Proteomes" id="UP000799118">
    <property type="component" value="Unassembled WGS sequence"/>
</dbReference>
<feature type="transmembrane region" description="Helical" evidence="2">
    <location>
        <begin position="19"/>
        <end position="43"/>
    </location>
</feature>
<keyword evidence="2" id="KW-1133">Transmembrane helix</keyword>
<protein>
    <submittedName>
        <fullName evidence="3">Uncharacterized protein</fullName>
    </submittedName>
</protein>
<dbReference type="EMBL" id="ML769716">
    <property type="protein sequence ID" value="KAE9389002.1"/>
    <property type="molecule type" value="Genomic_DNA"/>
</dbReference>
<sequence length="231" mass="26138">MTSFETWPEAIEEILKLDVEINCLFCAFFAGVFITLVIVLVIMNSKGTKRRVIRLRRPVDGSSSQVLMAKHVEFAALLQKLALEQLRIAQESKGVDISAESEDEVQLWLSLKRIVDPQFQFRRSCSFLLFDMSDTNPTTPVRSAFDDPMNGTTAQDNTPKPSSSHQRRARSPHPLLEGGEQATYYQHNYQGDEDASKKCTEETINFDIEFQDFSIASGHVSKRVMVLKKSS</sequence>
<reference evidence="3" key="1">
    <citation type="journal article" date="2019" name="Environ. Microbiol.">
        <title>Fungal ecological strategies reflected in gene transcription - a case study of two litter decomposers.</title>
        <authorList>
            <person name="Barbi F."/>
            <person name="Kohler A."/>
            <person name="Barry K."/>
            <person name="Baskaran P."/>
            <person name="Daum C."/>
            <person name="Fauchery L."/>
            <person name="Ihrmark K."/>
            <person name="Kuo A."/>
            <person name="LaButti K."/>
            <person name="Lipzen A."/>
            <person name="Morin E."/>
            <person name="Grigoriev I.V."/>
            <person name="Henrissat B."/>
            <person name="Lindahl B."/>
            <person name="Martin F."/>
        </authorList>
    </citation>
    <scope>NUCLEOTIDE SEQUENCE</scope>
    <source>
        <strain evidence="3">JB14</strain>
    </source>
</reference>
<organism evidence="3 4">
    <name type="scientific">Gymnopus androsaceus JB14</name>
    <dbReference type="NCBI Taxonomy" id="1447944"/>
    <lineage>
        <taxon>Eukaryota</taxon>
        <taxon>Fungi</taxon>
        <taxon>Dikarya</taxon>
        <taxon>Basidiomycota</taxon>
        <taxon>Agaricomycotina</taxon>
        <taxon>Agaricomycetes</taxon>
        <taxon>Agaricomycetidae</taxon>
        <taxon>Agaricales</taxon>
        <taxon>Marasmiineae</taxon>
        <taxon>Omphalotaceae</taxon>
        <taxon>Gymnopus</taxon>
    </lineage>
</organism>
<proteinExistence type="predicted"/>
<evidence type="ECO:0000313" key="3">
    <source>
        <dbReference type="EMBL" id="KAE9389002.1"/>
    </source>
</evidence>
<evidence type="ECO:0000256" key="2">
    <source>
        <dbReference type="SAM" id="Phobius"/>
    </source>
</evidence>
<evidence type="ECO:0000313" key="4">
    <source>
        <dbReference type="Proteomes" id="UP000799118"/>
    </source>
</evidence>
<name>A0A6A4GT83_9AGAR</name>
<dbReference type="AlphaFoldDB" id="A0A6A4GT83"/>
<keyword evidence="2" id="KW-0472">Membrane</keyword>
<evidence type="ECO:0000256" key="1">
    <source>
        <dbReference type="SAM" id="MobiDB-lite"/>
    </source>
</evidence>
<accession>A0A6A4GT83</accession>
<feature type="compositionally biased region" description="Polar residues" evidence="1">
    <location>
        <begin position="150"/>
        <end position="164"/>
    </location>
</feature>
<keyword evidence="4" id="KW-1185">Reference proteome</keyword>
<feature type="region of interest" description="Disordered" evidence="1">
    <location>
        <begin position="140"/>
        <end position="178"/>
    </location>
</feature>
<gene>
    <name evidence="3" type="ORF">BT96DRAFT_947199</name>
</gene>